<evidence type="ECO:0000313" key="3">
    <source>
        <dbReference type="EMBL" id="AFK38231.1"/>
    </source>
</evidence>
<dbReference type="AlphaFoldDB" id="I3SD89"/>
<evidence type="ECO:0000256" key="1">
    <source>
        <dbReference type="SAM" id="Phobius"/>
    </source>
</evidence>
<keyword evidence="1" id="KW-0812">Transmembrane</keyword>
<organism evidence="3">
    <name type="scientific">Medicago truncatula</name>
    <name type="common">Barrel medic</name>
    <name type="synonym">Medicago tribuloides</name>
    <dbReference type="NCBI Taxonomy" id="3880"/>
    <lineage>
        <taxon>Eukaryota</taxon>
        <taxon>Viridiplantae</taxon>
        <taxon>Streptophyta</taxon>
        <taxon>Embryophyta</taxon>
        <taxon>Tracheophyta</taxon>
        <taxon>Spermatophyta</taxon>
        <taxon>Magnoliopsida</taxon>
        <taxon>eudicotyledons</taxon>
        <taxon>Gunneridae</taxon>
        <taxon>Pentapetalae</taxon>
        <taxon>rosids</taxon>
        <taxon>fabids</taxon>
        <taxon>Fabales</taxon>
        <taxon>Fabaceae</taxon>
        <taxon>Papilionoideae</taxon>
        <taxon>50 kb inversion clade</taxon>
        <taxon>NPAAA clade</taxon>
        <taxon>Hologalegina</taxon>
        <taxon>IRL clade</taxon>
        <taxon>Trifolieae</taxon>
        <taxon>Medicago</taxon>
    </lineage>
</organism>
<protein>
    <recommendedName>
        <fullName evidence="2">Late nodulin domain-containing protein</fullName>
    </recommendedName>
</protein>
<keyword evidence="1" id="KW-1133">Transmembrane helix</keyword>
<name>I3SD89_MEDTR</name>
<keyword evidence="1" id="KW-0472">Membrane</keyword>
<dbReference type="InterPro" id="IPR009810">
    <property type="entry name" value="Nodulin_late_dom"/>
</dbReference>
<dbReference type="GO" id="GO:0046872">
    <property type="term" value="F:metal ion binding"/>
    <property type="evidence" value="ECO:0007669"/>
    <property type="project" value="InterPro"/>
</dbReference>
<dbReference type="Pfam" id="PF07127">
    <property type="entry name" value="Nodulin_late"/>
    <property type="match status" value="1"/>
</dbReference>
<sequence length="65" mass="7474">MVRGKNMAETFKFVYVLILFISICFVITISDSLNLADYSCIKDKDCPKVKSFNIRCRKGFCVNIL</sequence>
<reference evidence="3" key="1">
    <citation type="submission" date="2012-05" db="EMBL/GenBank/DDBJ databases">
        <authorList>
            <person name="Krishnakumar V."/>
            <person name="Cheung F."/>
            <person name="Xiao Y."/>
            <person name="Chan A."/>
            <person name="Moskal W.A."/>
            <person name="Town C.D."/>
        </authorList>
    </citation>
    <scope>NUCLEOTIDE SEQUENCE</scope>
</reference>
<feature type="domain" description="Late nodulin" evidence="2">
    <location>
        <begin position="7"/>
        <end position="61"/>
    </location>
</feature>
<proteinExistence type="evidence at transcript level"/>
<dbReference type="EMBL" id="BT138436">
    <property type="protein sequence ID" value="AFK38231.1"/>
    <property type="molecule type" value="mRNA"/>
</dbReference>
<feature type="transmembrane region" description="Helical" evidence="1">
    <location>
        <begin position="12"/>
        <end position="29"/>
    </location>
</feature>
<accession>I3SD89</accession>
<evidence type="ECO:0000259" key="2">
    <source>
        <dbReference type="Pfam" id="PF07127"/>
    </source>
</evidence>